<dbReference type="Proteomes" id="UP001516400">
    <property type="component" value="Unassembled WGS sequence"/>
</dbReference>
<dbReference type="PANTHER" id="PTHR11266">
    <property type="entry name" value="PEROXISOMAL MEMBRANE PROTEIN 2, PXMP2 MPV17"/>
    <property type="match status" value="1"/>
</dbReference>
<evidence type="ECO:0008006" key="9">
    <source>
        <dbReference type="Google" id="ProtNLM"/>
    </source>
</evidence>
<gene>
    <name evidence="7" type="ORF">HHI36_008284</name>
</gene>
<protein>
    <recommendedName>
        <fullName evidence="9">Mpv17-like protein</fullName>
    </recommendedName>
</protein>
<evidence type="ECO:0000256" key="1">
    <source>
        <dbReference type="ARBA" id="ARBA00004141"/>
    </source>
</evidence>
<accession>A0ABD2MSJ1</accession>
<evidence type="ECO:0000256" key="2">
    <source>
        <dbReference type="ARBA" id="ARBA00006824"/>
    </source>
</evidence>
<evidence type="ECO:0000313" key="8">
    <source>
        <dbReference type="Proteomes" id="UP001516400"/>
    </source>
</evidence>
<keyword evidence="5" id="KW-0472">Membrane</keyword>
<comment type="subcellular location">
    <subcellularLocation>
        <location evidence="1">Membrane</location>
        <topology evidence="1">Multi-pass membrane protein</topology>
    </subcellularLocation>
</comment>
<comment type="caution">
    <text evidence="7">The sequence shown here is derived from an EMBL/GenBank/DDBJ whole genome shotgun (WGS) entry which is preliminary data.</text>
</comment>
<evidence type="ECO:0000256" key="3">
    <source>
        <dbReference type="ARBA" id="ARBA00022692"/>
    </source>
</evidence>
<dbReference type="EMBL" id="JABFTP020000021">
    <property type="protein sequence ID" value="KAL3269202.1"/>
    <property type="molecule type" value="Genomic_DNA"/>
</dbReference>
<sequence length="192" mass="21919">MVVVLSRFVAFTNKHPIVRGMISYATIWPVSNFIQQSMAGKNFETFDWMTPLRFSIYGGLFTAPTLYAWVRLASIIWPAPGLKTAVTKAVIEQMTYGPAALICFYFGMSLLEGRTVEEAIETVKLKFLPSWQVGIFFWPVLQTINFAWVPEKNRVPYVSACSLVWCCFLSYMHQLQLKNQEKQEAIKQAIGN</sequence>
<dbReference type="PANTHER" id="PTHR11266:SF75">
    <property type="entry name" value="IP10007P-RELATED"/>
    <property type="match status" value="1"/>
</dbReference>
<keyword evidence="8" id="KW-1185">Reference proteome</keyword>
<evidence type="ECO:0000313" key="7">
    <source>
        <dbReference type="EMBL" id="KAL3269202.1"/>
    </source>
</evidence>
<dbReference type="GO" id="GO:0016020">
    <property type="term" value="C:membrane"/>
    <property type="evidence" value="ECO:0007669"/>
    <property type="project" value="UniProtKB-SubCell"/>
</dbReference>
<dbReference type="Pfam" id="PF04117">
    <property type="entry name" value="Mpv17_PMP22"/>
    <property type="match status" value="1"/>
</dbReference>
<name>A0ABD2MSJ1_9CUCU</name>
<keyword evidence="3" id="KW-0812">Transmembrane</keyword>
<reference evidence="7 8" key="1">
    <citation type="journal article" date="2021" name="BMC Biol.">
        <title>Horizontally acquired antibacterial genes associated with adaptive radiation of ladybird beetles.</title>
        <authorList>
            <person name="Li H.S."/>
            <person name="Tang X.F."/>
            <person name="Huang Y.H."/>
            <person name="Xu Z.Y."/>
            <person name="Chen M.L."/>
            <person name="Du X.Y."/>
            <person name="Qiu B.Y."/>
            <person name="Chen P.T."/>
            <person name="Zhang W."/>
            <person name="Slipinski A."/>
            <person name="Escalona H.E."/>
            <person name="Waterhouse R.M."/>
            <person name="Zwick A."/>
            <person name="Pang H."/>
        </authorList>
    </citation>
    <scope>NUCLEOTIDE SEQUENCE [LARGE SCALE GENOMIC DNA]</scope>
    <source>
        <strain evidence="7">SYSU2018</strain>
    </source>
</reference>
<dbReference type="AlphaFoldDB" id="A0ABD2MSJ1"/>
<evidence type="ECO:0000256" key="6">
    <source>
        <dbReference type="RuleBase" id="RU363053"/>
    </source>
</evidence>
<organism evidence="7 8">
    <name type="scientific">Cryptolaemus montrouzieri</name>
    <dbReference type="NCBI Taxonomy" id="559131"/>
    <lineage>
        <taxon>Eukaryota</taxon>
        <taxon>Metazoa</taxon>
        <taxon>Ecdysozoa</taxon>
        <taxon>Arthropoda</taxon>
        <taxon>Hexapoda</taxon>
        <taxon>Insecta</taxon>
        <taxon>Pterygota</taxon>
        <taxon>Neoptera</taxon>
        <taxon>Endopterygota</taxon>
        <taxon>Coleoptera</taxon>
        <taxon>Polyphaga</taxon>
        <taxon>Cucujiformia</taxon>
        <taxon>Coccinelloidea</taxon>
        <taxon>Coccinellidae</taxon>
        <taxon>Scymninae</taxon>
        <taxon>Scymnini</taxon>
        <taxon>Cryptolaemus</taxon>
    </lineage>
</organism>
<comment type="similarity">
    <text evidence="2 6">Belongs to the peroxisomal membrane protein PXMP2/4 family.</text>
</comment>
<evidence type="ECO:0000256" key="5">
    <source>
        <dbReference type="ARBA" id="ARBA00023136"/>
    </source>
</evidence>
<dbReference type="InterPro" id="IPR007248">
    <property type="entry name" value="Mpv17_PMP22"/>
</dbReference>
<proteinExistence type="inferred from homology"/>
<evidence type="ECO:0000256" key="4">
    <source>
        <dbReference type="ARBA" id="ARBA00022989"/>
    </source>
</evidence>
<keyword evidence="4" id="KW-1133">Transmembrane helix</keyword>